<protein>
    <submittedName>
        <fullName evidence="2">DUF3102 domain-containing protein</fullName>
    </submittedName>
</protein>
<feature type="region of interest" description="Disordered" evidence="1">
    <location>
        <begin position="284"/>
        <end position="308"/>
    </location>
</feature>
<proteinExistence type="predicted"/>
<dbReference type="EMBL" id="JABZMI010000311">
    <property type="protein sequence ID" value="MBF1165938.1"/>
    <property type="molecule type" value="Genomic_DNA"/>
</dbReference>
<comment type="caution">
    <text evidence="2">The sequence shown here is derived from an EMBL/GenBank/DDBJ whole genome shotgun (WGS) entry which is preliminary data.</text>
</comment>
<sequence length="308" mass="33908">MARPKANTSTEQHQDIQDSAAALVVQAQNEAGERLAQVITQFGDGMPFDVLRYEDKIRGHLSRSAEEMLAAGRALVVAREHLPHGEWLPFMDRLGLDVRLAQRMMQSAIRFSNASTSTHLIQAAGSKSKVFELMILDDEEIQELNEGGTVAGLDLDEIARMPVSELRKALRDLREEKKAVDQLLTEKGKAVDNLKVELQKTAKRIKTMSPDETAKDLSLALSGYVHSAEHAIRGELRPAIEALMQHDQEHGTDHRAQVAGLVAQVQQVLDELRAEFALGTVAYPQPTWAGDGGGETPTTPVPDWAKEN</sequence>
<accession>A0A930BTT8</accession>
<gene>
    <name evidence="2" type="ORF">HXL68_12975</name>
</gene>
<reference evidence="2" key="1">
    <citation type="submission" date="2020-04" db="EMBL/GenBank/DDBJ databases">
        <title>Deep metagenomics examines the oral microbiome during advanced dental caries in children, revealing novel taxa and co-occurrences with host molecules.</title>
        <authorList>
            <person name="Baker J.L."/>
            <person name="Morton J.T."/>
            <person name="Dinis M."/>
            <person name="Alvarez R."/>
            <person name="Tran N.C."/>
            <person name="Knight R."/>
            <person name="Edlund A."/>
        </authorList>
    </citation>
    <scope>NUCLEOTIDE SEQUENCE</scope>
    <source>
        <strain evidence="2">JCVI_32_bin.24</strain>
    </source>
</reference>
<evidence type="ECO:0000256" key="1">
    <source>
        <dbReference type="SAM" id="MobiDB-lite"/>
    </source>
</evidence>
<organism evidence="2 3">
    <name type="scientific">Dechloromonas agitata</name>
    <dbReference type="NCBI Taxonomy" id="73030"/>
    <lineage>
        <taxon>Bacteria</taxon>
        <taxon>Pseudomonadati</taxon>
        <taxon>Pseudomonadota</taxon>
        <taxon>Betaproteobacteria</taxon>
        <taxon>Rhodocyclales</taxon>
        <taxon>Azonexaceae</taxon>
        <taxon>Dechloromonas</taxon>
    </lineage>
</organism>
<evidence type="ECO:0000313" key="2">
    <source>
        <dbReference type="EMBL" id="MBF1165938.1"/>
    </source>
</evidence>
<dbReference type="AlphaFoldDB" id="A0A930BTT8"/>
<name>A0A930BTT8_9RHOO</name>
<evidence type="ECO:0000313" key="3">
    <source>
        <dbReference type="Proteomes" id="UP000718593"/>
    </source>
</evidence>
<dbReference type="Proteomes" id="UP000718593">
    <property type="component" value="Unassembled WGS sequence"/>
</dbReference>